<feature type="region of interest" description="Disordered" evidence="1">
    <location>
        <begin position="174"/>
        <end position="271"/>
    </location>
</feature>
<dbReference type="SUPFAM" id="SSF49879">
    <property type="entry name" value="SMAD/FHA domain"/>
    <property type="match status" value="1"/>
</dbReference>
<proteinExistence type="predicted"/>
<feature type="compositionally biased region" description="Acidic residues" evidence="1">
    <location>
        <begin position="241"/>
        <end position="271"/>
    </location>
</feature>
<sequence>MELEGDDGSTIELKDDSSETVFGRGSGSNTKDRTVSRRHILFHLDKTENHTEPRVSFQVIGRNPLWVRSGGGGKEIKVFRKLERGEMAAGDWFCISSQSPVWFNLKRIGIGKERDFGSVNGSERLGENSESVDLSQIDPVKEFGFLVIGHEFDCYPKQRFRDVKNWYWFLEEPEEDSEDGGSFETKIRKIERSKHSTRSKEKDKPHKDRDRKKDSLQKNTVNDDDDDDDDADATLGGFIVNDDDVDEEQGGESDEEEEEFIDDEDEDELDD</sequence>
<protein>
    <recommendedName>
        <fullName evidence="4">FHA domain-containing protein</fullName>
    </recommendedName>
</protein>
<dbReference type="AlphaFoldDB" id="A0A6A6NEK1"/>
<evidence type="ECO:0000313" key="3">
    <source>
        <dbReference type="Proteomes" id="UP000467840"/>
    </source>
</evidence>
<dbReference type="PANTHER" id="PTHR37733">
    <property type="entry name" value="SMAD/FHA DOMAIN-CONTAINING PROTEIN"/>
    <property type="match status" value="1"/>
</dbReference>
<feature type="region of interest" description="Disordered" evidence="1">
    <location>
        <begin position="1"/>
        <end position="32"/>
    </location>
</feature>
<evidence type="ECO:0000313" key="2">
    <source>
        <dbReference type="EMBL" id="KAF2323564.1"/>
    </source>
</evidence>
<name>A0A6A6NEK1_HEVBR</name>
<comment type="caution">
    <text evidence="2">The sequence shown here is derived from an EMBL/GenBank/DDBJ whole genome shotgun (WGS) entry which is preliminary data.</text>
</comment>
<evidence type="ECO:0008006" key="4">
    <source>
        <dbReference type="Google" id="ProtNLM"/>
    </source>
</evidence>
<organism evidence="2 3">
    <name type="scientific">Hevea brasiliensis</name>
    <name type="common">Para rubber tree</name>
    <name type="synonym">Siphonia brasiliensis</name>
    <dbReference type="NCBI Taxonomy" id="3981"/>
    <lineage>
        <taxon>Eukaryota</taxon>
        <taxon>Viridiplantae</taxon>
        <taxon>Streptophyta</taxon>
        <taxon>Embryophyta</taxon>
        <taxon>Tracheophyta</taxon>
        <taxon>Spermatophyta</taxon>
        <taxon>Magnoliopsida</taxon>
        <taxon>eudicotyledons</taxon>
        <taxon>Gunneridae</taxon>
        <taxon>Pentapetalae</taxon>
        <taxon>rosids</taxon>
        <taxon>fabids</taxon>
        <taxon>Malpighiales</taxon>
        <taxon>Euphorbiaceae</taxon>
        <taxon>Crotonoideae</taxon>
        <taxon>Micrandreae</taxon>
        <taxon>Hevea</taxon>
    </lineage>
</organism>
<dbReference type="EMBL" id="JAAGAX010000002">
    <property type="protein sequence ID" value="KAF2323564.1"/>
    <property type="molecule type" value="Genomic_DNA"/>
</dbReference>
<feature type="compositionally biased region" description="Basic and acidic residues" evidence="1">
    <location>
        <begin position="185"/>
        <end position="216"/>
    </location>
</feature>
<dbReference type="InterPro" id="IPR008984">
    <property type="entry name" value="SMAD_FHA_dom_sf"/>
</dbReference>
<reference evidence="2 3" key="1">
    <citation type="journal article" date="2020" name="Mol. Plant">
        <title>The Chromosome-Based Rubber Tree Genome Provides New Insights into Spurge Genome Evolution and Rubber Biosynthesis.</title>
        <authorList>
            <person name="Liu J."/>
            <person name="Shi C."/>
            <person name="Shi C.C."/>
            <person name="Li W."/>
            <person name="Zhang Q.J."/>
            <person name="Zhang Y."/>
            <person name="Li K."/>
            <person name="Lu H.F."/>
            <person name="Shi C."/>
            <person name="Zhu S.T."/>
            <person name="Xiao Z.Y."/>
            <person name="Nan H."/>
            <person name="Yue Y."/>
            <person name="Zhu X.G."/>
            <person name="Wu Y."/>
            <person name="Hong X.N."/>
            <person name="Fan G.Y."/>
            <person name="Tong Y."/>
            <person name="Zhang D."/>
            <person name="Mao C.L."/>
            <person name="Liu Y.L."/>
            <person name="Hao S.J."/>
            <person name="Liu W.Q."/>
            <person name="Lv M.Q."/>
            <person name="Zhang H.B."/>
            <person name="Liu Y."/>
            <person name="Hu-Tang G.R."/>
            <person name="Wang J.P."/>
            <person name="Wang J.H."/>
            <person name="Sun Y.H."/>
            <person name="Ni S.B."/>
            <person name="Chen W.B."/>
            <person name="Zhang X.C."/>
            <person name="Jiao Y.N."/>
            <person name="Eichler E.E."/>
            <person name="Li G.H."/>
            <person name="Liu X."/>
            <person name="Gao L.Z."/>
        </authorList>
    </citation>
    <scope>NUCLEOTIDE SEQUENCE [LARGE SCALE GENOMIC DNA]</scope>
    <source>
        <strain evidence="3">cv. GT1</strain>
        <tissue evidence="2">Leaf</tissue>
    </source>
</reference>
<evidence type="ECO:0000256" key="1">
    <source>
        <dbReference type="SAM" id="MobiDB-lite"/>
    </source>
</evidence>
<dbReference type="Gene3D" id="2.60.200.20">
    <property type="match status" value="1"/>
</dbReference>
<accession>A0A6A6NEK1</accession>
<dbReference type="Proteomes" id="UP000467840">
    <property type="component" value="Chromosome 11"/>
</dbReference>
<keyword evidence="3" id="KW-1185">Reference proteome</keyword>
<gene>
    <name evidence="2" type="ORF">GH714_036128</name>
</gene>
<dbReference type="CDD" id="cd22671">
    <property type="entry name" value="FHA_APTX-like"/>
    <property type="match status" value="1"/>
</dbReference>
<feature type="compositionally biased region" description="Acidic residues" evidence="1">
    <location>
        <begin position="222"/>
        <end position="232"/>
    </location>
</feature>
<dbReference type="PANTHER" id="PTHR37733:SF1">
    <property type="entry name" value="SMAD_FHA DOMAIN-CONTAINING PROTEIN"/>
    <property type="match status" value="1"/>
</dbReference>